<sequence>MAYPTGRKPATSSTLRTPRSLSRDNTQLLYSWVRLCVSPMYSSQTFAALPSAYWSGRPSAATPRERVLNTPSADMMLLGRVSSLSFLGNGTKSSTTGTASLFACSSWSGLDSTLNIVPGGDRMLLIGVLFSALLTLHNVKPDHDHKQRHGHHRQDPHPEETPSGR</sequence>
<dbReference type="AlphaFoldDB" id="A0A4Z2HY22"/>
<feature type="region of interest" description="Disordered" evidence="1">
    <location>
        <begin position="142"/>
        <end position="165"/>
    </location>
</feature>
<dbReference type="Proteomes" id="UP000314294">
    <property type="component" value="Unassembled WGS sequence"/>
</dbReference>
<dbReference type="EMBL" id="SRLO01000169">
    <property type="protein sequence ID" value="TNN69914.1"/>
    <property type="molecule type" value="Genomic_DNA"/>
</dbReference>
<comment type="caution">
    <text evidence="2">The sequence shown here is derived from an EMBL/GenBank/DDBJ whole genome shotgun (WGS) entry which is preliminary data.</text>
</comment>
<name>A0A4Z2HY22_9TELE</name>
<evidence type="ECO:0000313" key="3">
    <source>
        <dbReference type="Proteomes" id="UP000314294"/>
    </source>
</evidence>
<evidence type="ECO:0000313" key="2">
    <source>
        <dbReference type="EMBL" id="TNN69914.1"/>
    </source>
</evidence>
<feature type="compositionally biased region" description="Basic and acidic residues" evidence="1">
    <location>
        <begin position="153"/>
        <end position="165"/>
    </location>
</feature>
<organism evidence="2 3">
    <name type="scientific">Liparis tanakae</name>
    <name type="common">Tanaka's snailfish</name>
    <dbReference type="NCBI Taxonomy" id="230148"/>
    <lineage>
        <taxon>Eukaryota</taxon>
        <taxon>Metazoa</taxon>
        <taxon>Chordata</taxon>
        <taxon>Craniata</taxon>
        <taxon>Vertebrata</taxon>
        <taxon>Euteleostomi</taxon>
        <taxon>Actinopterygii</taxon>
        <taxon>Neopterygii</taxon>
        <taxon>Teleostei</taxon>
        <taxon>Neoteleostei</taxon>
        <taxon>Acanthomorphata</taxon>
        <taxon>Eupercaria</taxon>
        <taxon>Perciformes</taxon>
        <taxon>Cottioidei</taxon>
        <taxon>Cottales</taxon>
        <taxon>Liparidae</taxon>
        <taxon>Liparis</taxon>
    </lineage>
</organism>
<accession>A0A4Z2HY22</accession>
<evidence type="ECO:0000256" key="1">
    <source>
        <dbReference type="SAM" id="MobiDB-lite"/>
    </source>
</evidence>
<gene>
    <name evidence="2" type="ORF">EYF80_019787</name>
</gene>
<protein>
    <submittedName>
        <fullName evidence="2">Uncharacterized protein</fullName>
    </submittedName>
</protein>
<proteinExistence type="predicted"/>
<keyword evidence="3" id="KW-1185">Reference proteome</keyword>
<reference evidence="2 3" key="1">
    <citation type="submission" date="2019-03" db="EMBL/GenBank/DDBJ databases">
        <title>First draft genome of Liparis tanakae, snailfish: a comprehensive survey of snailfish specific genes.</title>
        <authorList>
            <person name="Kim W."/>
            <person name="Song I."/>
            <person name="Jeong J.-H."/>
            <person name="Kim D."/>
            <person name="Kim S."/>
            <person name="Ryu S."/>
            <person name="Song J.Y."/>
            <person name="Lee S.K."/>
        </authorList>
    </citation>
    <scope>NUCLEOTIDE SEQUENCE [LARGE SCALE GENOMIC DNA]</scope>
    <source>
        <tissue evidence="2">Muscle</tissue>
    </source>
</reference>